<evidence type="ECO:0000313" key="7">
    <source>
        <dbReference type="Proteomes" id="UP000011599"/>
    </source>
</evidence>
<dbReference type="InterPro" id="IPR019109">
    <property type="entry name" value="MamF_MmsF"/>
</dbReference>
<dbReference type="EMBL" id="AOHW01000035">
    <property type="protein sequence ID" value="ELY40059.1"/>
    <property type="molecule type" value="Genomic_DNA"/>
</dbReference>
<feature type="transmembrane region" description="Helical" evidence="5">
    <location>
        <begin position="100"/>
        <end position="126"/>
    </location>
</feature>
<proteinExistence type="predicted"/>
<comment type="caution">
    <text evidence="6">The sequence shown here is derived from an EMBL/GenBank/DDBJ whole genome shotgun (WGS) entry which is preliminary data.</text>
</comment>
<protein>
    <recommendedName>
        <fullName evidence="8">DUF4870 domain-containing protein</fullName>
    </recommendedName>
</protein>
<evidence type="ECO:0000256" key="4">
    <source>
        <dbReference type="ARBA" id="ARBA00023136"/>
    </source>
</evidence>
<evidence type="ECO:0000313" key="6">
    <source>
        <dbReference type="EMBL" id="ELY40059.1"/>
    </source>
</evidence>
<evidence type="ECO:0000256" key="5">
    <source>
        <dbReference type="SAM" id="Phobius"/>
    </source>
</evidence>
<feature type="transmembrane region" description="Helical" evidence="5">
    <location>
        <begin position="64"/>
        <end position="88"/>
    </location>
</feature>
<gene>
    <name evidence="6" type="ORF">C496_12929</name>
</gene>
<evidence type="ECO:0000256" key="1">
    <source>
        <dbReference type="ARBA" id="ARBA00004141"/>
    </source>
</evidence>
<feature type="transmembrane region" description="Helical" evidence="5">
    <location>
        <begin position="31"/>
        <end position="52"/>
    </location>
</feature>
<comment type="subcellular location">
    <subcellularLocation>
        <location evidence="1">Membrane</location>
        <topology evidence="1">Multi-pass membrane protein</topology>
    </subcellularLocation>
</comment>
<dbReference type="AlphaFoldDB" id="L9VSD6"/>
<dbReference type="OrthoDB" id="187449at2157"/>
<organism evidence="6 7">
    <name type="scientific">Natronorubrum tibetense GA33</name>
    <dbReference type="NCBI Taxonomy" id="1114856"/>
    <lineage>
        <taxon>Archaea</taxon>
        <taxon>Methanobacteriati</taxon>
        <taxon>Methanobacteriota</taxon>
        <taxon>Stenosarchaea group</taxon>
        <taxon>Halobacteria</taxon>
        <taxon>Halobacteriales</taxon>
        <taxon>Natrialbaceae</taxon>
        <taxon>Natronorubrum</taxon>
    </lineage>
</organism>
<keyword evidence="2 5" id="KW-0812">Transmembrane</keyword>
<dbReference type="eggNOG" id="arCOG06382">
    <property type="taxonomic scope" value="Archaea"/>
</dbReference>
<dbReference type="PATRIC" id="fig|1114856.3.peg.2691"/>
<evidence type="ECO:0000256" key="3">
    <source>
        <dbReference type="ARBA" id="ARBA00022989"/>
    </source>
</evidence>
<feature type="transmembrane region" description="Helical" evidence="5">
    <location>
        <begin position="162"/>
        <end position="182"/>
    </location>
</feature>
<evidence type="ECO:0008006" key="8">
    <source>
        <dbReference type="Google" id="ProtNLM"/>
    </source>
</evidence>
<dbReference type="STRING" id="1114856.GCA_000383975_03009"/>
<keyword evidence="4 5" id="KW-0472">Membrane</keyword>
<name>L9VSD6_9EURY</name>
<keyword evidence="3 5" id="KW-1133">Transmembrane helix</keyword>
<feature type="transmembrane region" description="Helical" evidence="5">
    <location>
        <begin position="194"/>
        <end position="213"/>
    </location>
</feature>
<dbReference type="RefSeq" id="WP_006090457.1">
    <property type="nucleotide sequence ID" value="NZ_AOHW01000035.1"/>
</dbReference>
<sequence length="291" mass="30976">MSNEHDHTTTASTSTTQPGPALLEERTLAGIFVHVLGLGTGFVLPALVYLVAEHEFTRENARNAFNWQVIITGVFATLFGLLAAGFAIDSIASENSPLQYLAMAFLLVAVAGLFGSTFVFLVNFAFGLIAMGKAIFGSAWSYPLAPDFVGWLASRVDNNVGWWKLLVPHALVAPAAGAYLGWVVLEPGAESDAVFFAGFGLVLALLLTSVLTPGVLVRDMRAVAKTGTSWRPSWLTYVGGPAVVAALTYVVAALQFNSANPAGDAIYGFAGALWIAVIIYLIRRYRQVDSS</sequence>
<accession>L9VSD6</accession>
<feature type="transmembrane region" description="Helical" evidence="5">
    <location>
        <begin position="234"/>
        <end position="253"/>
    </location>
</feature>
<keyword evidence="7" id="KW-1185">Reference proteome</keyword>
<dbReference type="Pfam" id="PF09685">
    <property type="entry name" value="MamF_MmsF"/>
    <property type="match status" value="1"/>
</dbReference>
<reference evidence="6 7" key="1">
    <citation type="journal article" date="2014" name="PLoS Genet.">
        <title>Phylogenetically driven sequencing of extremely halophilic archaea reveals strategies for static and dynamic osmo-response.</title>
        <authorList>
            <person name="Becker E.A."/>
            <person name="Seitzer P.M."/>
            <person name="Tritt A."/>
            <person name="Larsen D."/>
            <person name="Krusor M."/>
            <person name="Yao A.I."/>
            <person name="Wu D."/>
            <person name="Madern D."/>
            <person name="Eisen J.A."/>
            <person name="Darling A.E."/>
            <person name="Facciotti M.T."/>
        </authorList>
    </citation>
    <scope>NUCLEOTIDE SEQUENCE [LARGE SCALE GENOMIC DNA]</scope>
    <source>
        <strain evidence="6 7">GA33</strain>
    </source>
</reference>
<dbReference type="Proteomes" id="UP000011599">
    <property type="component" value="Unassembled WGS sequence"/>
</dbReference>
<evidence type="ECO:0000256" key="2">
    <source>
        <dbReference type="ARBA" id="ARBA00022692"/>
    </source>
</evidence>
<feature type="transmembrane region" description="Helical" evidence="5">
    <location>
        <begin position="265"/>
        <end position="282"/>
    </location>
</feature>